<evidence type="ECO:0000313" key="6">
    <source>
        <dbReference type="Proteomes" id="UP001549162"/>
    </source>
</evidence>
<sequence length="365" mass="41222">MKFKKSFLYISIIFITISSLLVACIDSQKGNDTNLAEQKSEKEEKKIYASLTGEEIPKEELNENRIFAVMLDNHPDAQPQAGINDTDILYEFKAEGEFTRYLGLFKSKLPDANIGPVRSARSYFVRVAKEYDAIYAHWGGSPEGYAEIPKIGVDDLDGIALEGINYFRNKDVNKKRPHDGYTTFNDLKNGAEKRGFSLNSNNSFCQFDQSEDKEKINSIESIECPKLTLNFFKTYIEEINYQPETDDYTILRNGEKIIDENTKLEYNPSNIIILLANSKVTGANGTLTIYNVGEGNGYLMTHGKLVEIKWTKEDETAKTKFTLKDGGEFFLNPGKTFIATIDDNENSVGYEKPQTESNGDAEINK</sequence>
<accession>A0ABV2J8D0</accession>
<keyword evidence="2" id="KW-0812">Transmembrane</keyword>
<name>A0ABV2J8D0_9FIRM</name>
<dbReference type="Pfam" id="PF11258">
    <property type="entry name" value="DUF3048"/>
    <property type="match status" value="1"/>
</dbReference>
<dbReference type="InterPro" id="IPR021416">
    <property type="entry name" value="DUF3048_N"/>
</dbReference>
<protein>
    <recommendedName>
        <fullName evidence="7">DUF3048 domain-containing protein</fullName>
    </recommendedName>
</protein>
<dbReference type="Gene3D" id="3.50.90.10">
    <property type="entry name" value="YerB-like"/>
    <property type="match status" value="1"/>
</dbReference>
<feature type="domain" description="DUF3048" evidence="4">
    <location>
        <begin position="229"/>
        <end position="338"/>
    </location>
</feature>
<dbReference type="Proteomes" id="UP001549162">
    <property type="component" value="Unassembled WGS sequence"/>
</dbReference>
<keyword evidence="2" id="KW-1133">Transmembrane helix</keyword>
<evidence type="ECO:0000259" key="3">
    <source>
        <dbReference type="Pfam" id="PF11258"/>
    </source>
</evidence>
<dbReference type="PROSITE" id="PS51257">
    <property type="entry name" value="PROKAR_LIPOPROTEIN"/>
    <property type="match status" value="1"/>
</dbReference>
<keyword evidence="2" id="KW-0472">Membrane</keyword>
<feature type="transmembrane region" description="Helical" evidence="2">
    <location>
        <begin position="6"/>
        <end position="25"/>
    </location>
</feature>
<comment type="caution">
    <text evidence="5">The sequence shown here is derived from an EMBL/GenBank/DDBJ whole genome shotgun (WGS) entry which is preliminary data.</text>
</comment>
<evidence type="ECO:0000313" key="5">
    <source>
        <dbReference type="EMBL" id="MET3617039.1"/>
    </source>
</evidence>
<dbReference type="RefSeq" id="WP_354367104.1">
    <property type="nucleotide sequence ID" value="NZ_JBEPMA010000002.1"/>
</dbReference>
<organism evidence="5 6">
    <name type="scientific">Peptoniphilus olsenii</name>
    <dbReference type="NCBI Taxonomy" id="411570"/>
    <lineage>
        <taxon>Bacteria</taxon>
        <taxon>Bacillati</taxon>
        <taxon>Bacillota</taxon>
        <taxon>Tissierellia</taxon>
        <taxon>Tissierellales</taxon>
        <taxon>Peptoniphilaceae</taxon>
        <taxon>Peptoniphilus</taxon>
    </lineage>
</organism>
<feature type="region of interest" description="Disordered" evidence="1">
    <location>
        <begin position="344"/>
        <end position="365"/>
    </location>
</feature>
<feature type="domain" description="DUF3048" evidence="3">
    <location>
        <begin position="51"/>
        <end position="197"/>
    </location>
</feature>
<evidence type="ECO:0000256" key="2">
    <source>
        <dbReference type="SAM" id="Phobius"/>
    </source>
</evidence>
<proteinExistence type="predicted"/>
<dbReference type="Pfam" id="PF17479">
    <property type="entry name" value="DUF3048_C"/>
    <property type="match status" value="1"/>
</dbReference>
<evidence type="ECO:0000259" key="4">
    <source>
        <dbReference type="Pfam" id="PF17479"/>
    </source>
</evidence>
<reference evidence="5 6" key="1">
    <citation type="submission" date="2024-06" db="EMBL/GenBank/DDBJ databases">
        <title>Genomic Encyclopedia of Type Strains, Phase IV (KMG-IV): sequencing the most valuable type-strain genomes for metagenomic binning, comparative biology and taxonomic classification.</title>
        <authorList>
            <person name="Goeker M."/>
        </authorList>
    </citation>
    <scope>NUCLEOTIDE SEQUENCE [LARGE SCALE GENOMIC DNA]</scope>
    <source>
        <strain evidence="5 6">DSM 21460</strain>
    </source>
</reference>
<keyword evidence="6" id="KW-1185">Reference proteome</keyword>
<evidence type="ECO:0008006" key="7">
    <source>
        <dbReference type="Google" id="ProtNLM"/>
    </source>
</evidence>
<dbReference type="EMBL" id="JBEPMA010000002">
    <property type="protein sequence ID" value="MET3617039.1"/>
    <property type="molecule type" value="Genomic_DNA"/>
</dbReference>
<evidence type="ECO:0000256" key="1">
    <source>
        <dbReference type="SAM" id="MobiDB-lite"/>
    </source>
</evidence>
<dbReference type="InterPro" id="IPR023158">
    <property type="entry name" value="YerB-like_sf"/>
</dbReference>
<gene>
    <name evidence="5" type="ORF">ABID14_000664</name>
</gene>
<dbReference type="InterPro" id="IPR035328">
    <property type="entry name" value="DUF3048_C"/>
</dbReference>
<dbReference type="SUPFAM" id="SSF159774">
    <property type="entry name" value="YerB-like"/>
    <property type="match status" value="1"/>
</dbReference>